<comment type="caution">
    <text evidence="2">The sequence shown here is derived from an EMBL/GenBank/DDBJ whole genome shotgun (WGS) entry which is preliminary data.</text>
</comment>
<keyword evidence="3" id="KW-1185">Reference proteome</keyword>
<dbReference type="AlphaFoldDB" id="A0A3M0J6E2"/>
<gene>
    <name evidence="2" type="ORF">DUI87_26722</name>
</gene>
<evidence type="ECO:0000313" key="3">
    <source>
        <dbReference type="Proteomes" id="UP000269221"/>
    </source>
</evidence>
<sequence length="140" mass="15547">MVGQGDAQGCSDPEEAHAGAGSWQDLWIHGERSPHWSMVLAGFVDTWREEPTLEHGPGRICDPTQETRWSSLLWRTAAHGKGSTLEQFAENSMGAAHGKDSHQGSSWRTVSRGRDPMLEQGRSVRDPSPRRKELQRGCVM</sequence>
<dbReference type="OrthoDB" id="10592188at2759"/>
<evidence type="ECO:0000313" key="2">
    <source>
        <dbReference type="EMBL" id="RMB96657.1"/>
    </source>
</evidence>
<dbReference type="EMBL" id="QRBI01000172">
    <property type="protein sequence ID" value="RMB96657.1"/>
    <property type="molecule type" value="Genomic_DNA"/>
</dbReference>
<evidence type="ECO:0000256" key="1">
    <source>
        <dbReference type="SAM" id="MobiDB-lite"/>
    </source>
</evidence>
<reference evidence="2 3" key="1">
    <citation type="submission" date="2018-07" db="EMBL/GenBank/DDBJ databases">
        <title>A high quality draft genome assembly of the barn swallow (H. rustica rustica).</title>
        <authorList>
            <person name="Formenti G."/>
            <person name="Chiara M."/>
            <person name="Poveda L."/>
            <person name="Francoijs K.-J."/>
            <person name="Bonisoli-Alquati A."/>
            <person name="Canova L."/>
            <person name="Gianfranceschi L."/>
            <person name="Horner D.S."/>
            <person name="Saino N."/>
        </authorList>
    </citation>
    <scope>NUCLEOTIDE SEQUENCE [LARGE SCALE GENOMIC DNA]</scope>
    <source>
        <strain evidence="2">Chelidonia</strain>
        <tissue evidence="2">Blood</tissue>
    </source>
</reference>
<feature type="region of interest" description="Disordered" evidence="1">
    <location>
        <begin position="93"/>
        <end position="140"/>
    </location>
</feature>
<dbReference type="Proteomes" id="UP000269221">
    <property type="component" value="Unassembled WGS sequence"/>
</dbReference>
<protein>
    <submittedName>
        <fullName evidence="2">Uncharacterized protein</fullName>
    </submittedName>
</protein>
<feature type="compositionally biased region" description="Basic and acidic residues" evidence="1">
    <location>
        <begin position="112"/>
        <end position="140"/>
    </location>
</feature>
<organism evidence="2 3">
    <name type="scientific">Hirundo rustica rustica</name>
    <dbReference type="NCBI Taxonomy" id="333673"/>
    <lineage>
        <taxon>Eukaryota</taxon>
        <taxon>Metazoa</taxon>
        <taxon>Chordata</taxon>
        <taxon>Craniata</taxon>
        <taxon>Vertebrata</taxon>
        <taxon>Euteleostomi</taxon>
        <taxon>Archelosauria</taxon>
        <taxon>Archosauria</taxon>
        <taxon>Dinosauria</taxon>
        <taxon>Saurischia</taxon>
        <taxon>Theropoda</taxon>
        <taxon>Coelurosauria</taxon>
        <taxon>Aves</taxon>
        <taxon>Neognathae</taxon>
        <taxon>Neoaves</taxon>
        <taxon>Telluraves</taxon>
        <taxon>Australaves</taxon>
        <taxon>Passeriformes</taxon>
        <taxon>Sylvioidea</taxon>
        <taxon>Hirundinidae</taxon>
        <taxon>Hirundo</taxon>
    </lineage>
</organism>
<accession>A0A3M0J6E2</accession>
<proteinExistence type="predicted"/>
<name>A0A3M0J6E2_HIRRU</name>